<proteinExistence type="predicted"/>
<reference evidence="2" key="2">
    <citation type="submission" date="2023-05" db="EMBL/GenBank/DDBJ databases">
        <authorList>
            <consortium name="Lawrence Berkeley National Laboratory"/>
            <person name="Steindorff A."/>
            <person name="Hensen N."/>
            <person name="Bonometti L."/>
            <person name="Westerberg I."/>
            <person name="Brannstrom I.O."/>
            <person name="Guillou S."/>
            <person name="Cros-Aarteil S."/>
            <person name="Calhoun S."/>
            <person name="Haridas S."/>
            <person name="Kuo A."/>
            <person name="Mondo S."/>
            <person name="Pangilinan J."/>
            <person name="Riley R."/>
            <person name="Labutti K."/>
            <person name="Andreopoulos B."/>
            <person name="Lipzen A."/>
            <person name="Chen C."/>
            <person name="Yanf M."/>
            <person name="Daum C."/>
            <person name="Ng V."/>
            <person name="Clum A."/>
            <person name="Ohm R."/>
            <person name="Martin F."/>
            <person name="Silar P."/>
            <person name="Natvig D."/>
            <person name="Lalanne C."/>
            <person name="Gautier V."/>
            <person name="Ament-Velasquez S.L."/>
            <person name="Kruys A."/>
            <person name="Hutchinson M.I."/>
            <person name="Powell A.J."/>
            <person name="Barry K."/>
            <person name="Miller A.N."/>
            <person name="Grigoriev I.V."/>
            <person name="Debuchy R."/>
            <person name="Gladieux P."/>
            <person name="Thoren M.H."/>
            <person name="Johannesson H."/>
        </authorList>
    </citation>
    <scope>NUCLEOTIDE SEQUENCE</scope>
    <source>
        <strain evidence="2">CBS 123565</strain>
    </source>
</reference>
<feature type="region of interest" description="Disordered" evidence="1">
    <location>
        <begin position="28"/>
        <end position="60"/>
    </location>
</feature>
<feature type="compositionally biased region" description="Gly residues" evidence="1">
    <location>
        <begin position="28"/>
        <end position="38"/>
    </location>
</feature>
<dbReference type="AlphaFoldDB" id="A0AAN6UEX7"/>
<keyword evidence="3" id="KW-1185">Reference proteome</keyword>
<accession>A0AAN6UEX7</accession>
<sequence>MGWGCGGGGYGFGSVVNRGVVVLIQGGLIGSSDGGGYGPDRRSGLMGGISLRPSESSCVL</sequence>
<dbReference type="Proteomes" id="UP001304895">
    <property type="component" value="Unassembled WGS sequence"/>
</dbReference>
<protein>
    <submittedName>
        <fullName evidence="2">Uncharacterized protein</fullName>
    </submittedName>
</protein>
<reference evidence="2" key="1">
    <citation type="journal article" date="2023" name="Mol. Phylogenet. Evol.">
        <title>Genome-scale phylogeny and comparative genomics of the fungal order Sordariales.</title>
        <authorList>
            <person name="Hensen N."/>
            <person name="Bonometti L."/>
            <person name="Westerberg I."/>
            <person name="Brannstrom I.O."/>
            <person name="Guillou S."/>
            <person name="Cros-Aarteil S."/>
            <person name="Calhoun S."/>
            <person name="Haridas S."/>
            <person name="Kuo A."/>
            <person name="Mondo S."/>
            <person name="Pangilinan J."/>
            <person name="Riley R."/>
            <person name="LaButti K."/>
            <person name="Andreopoulos B."/>
            <person name="Lipzen A."/>
            <person name="Chen C."/>
            <person name="Yan M."/>
            <person name="Daum C."/>
            <person name="Ng V."/>
            <person name="Clum A."/>
            <person name="Steindorff A."/>
            <person name="Ohm R.A."/>
            <person name="Martin F."/>
            <person name="Silar P."/>
            <person name="Natvig D.O."/>
            <person name="Lalanne C."/>
            <person name="Gautier V."/>
            <person name="Ament-Velasquez S.L."/>
            <person name="Kruys A."/>
            <person name="Hutchinson M.I."/>
            <person name="Powell A.J."/>
            <person name="Barry K."/>
            <person name="Miller A.N."/>
            <person name="Grigoriev I.V."/>
            <person name="Debuchy R."/>
            <person name="Gladieux P."/>
            <person name="Hiltunen Thoren M."/>
            <person name="Johannesson H."/>
        </authorList>
    </citation>
    <scope>NUCLEOTIDE SEQUENCE</scope>
    <source>
        <strain evidence="2">CBS 123565</strain>
    </source>
</reference>
<organism evidence="2 3">
    <name type="scientific">Trichocladium antarcticum</name>
    <dbReference type="NCBI Taxonomy" id="1450529"/>
    <lineage>
        <taxon>Eukaryota</taxon>
        <taxon>Fungi</taxon>
        <taxon>Dikarya</taxon>
        <taxon>Ascomycota</taxon>
        <taxon>Pezizomycotina</taxon>
        <taxon>Sordariomycetes</taxon>
        <taxon>Sordariomycetidae</taxon>
        <taxon>Sordariales</taxon>
        <taxon>Chaetomiaceae</taxon>
        <taxon>Trichocladium</taxon>
    </lineage>
</organism>
<comment type="caution">
    <text evidence="2">The sequence shown here is derived from an EMBL/GenBank/DDBJ whole genome shotgun (WGS) entry which is preliminary data.</text>
</comment>
<evidence type="ECO:0000313" key="2">
    <source>
        <dbReference type="EMBL" id="KAK4131425.1"/>
    </source>
</evidence>
<name>A0AAN6UEX7_9PEZI</name>
<evidence type="ECO:0000313" key="3">
    <source>
        <dbReference type="Proteomes" id="UP001304895"/>
    </source>
</evidence>
<dbReference type="EMBL" id="MU853424">
    <property type="protein sequence ID" value="KAK4131425.1"/>
    <property type="molecule type" value="Genomic_DNA"/>
</dbReference>
<evidence type="ECO:0000256" key="1">
    <source>
        <dbReference type="SAM" id="MobiDB-lite"/>
    </source>
</evidence>
<gene>
    <name evidence="2" type="ORF">BT67DRAFT_444681</name>
</gene>